<dbReference type="PANTHER" id="PTHR43156">
    <property type="entry name" value="STAGE II SPORULATION PROTEIN E-RELATED"/>
    <property type="match status" value="1"/>
</dbReference>
<keyword evidence="2" id="KW-1133">Transmembrane helix</keyword>
<evidence type="ECO:0000313" key="5">
    <source>
        <dbReference type="Proteomes" id="UP000663722"/>
    </source>
</evidence>
<organism evidence="4 5">
    <name type="scientific">Desulfonema magnum</name>
    <dbReference type="NCBI Taxonomy" id="45655"/>
    <lineage>
        <taxon>Bacteria</taxon>
        <taxon>Pseudomonadati</taxon>
        <taxon>Thermodesulfobacteriota</taxon>
        <taxon>Desulfobacteria</taxon>
        <taxon>Desulfobacterales</taxon>
        <taxon>Desulfococcaceae</taxon>
        <taxon>Desulfonema</taxon>
    </lineage>
</organism>
<evidence type="ECO:0000313" key="4">
    <source>
        <dbReference type="EMBL" id="QTA91643.1"/>
    </source>
</evidence>
<dbReference type="PROSITE" id="PS50885">
    <property type="entry name" value="HAMP"/>
    <property type="match status" value="2"/>
</dbReference>
<feature type="domain" description="HAMP" evidence="3">
    <location>
        <begin position="173"/>
        <end position="225"/>
    </location>
</feature>
<dbReference type="Gene3D" id="3.60.40.10">
    <property type="entry name" value="PPM-type phosphatase domain"/>
    <property type="match status" value="1"/>
</dbReference>
<name>A0A975BU25_9BACT</name>
<dbReference type="KEGG" id="dmm:dnm_077150"/>
<dbReference type="SMART" id="SM00304">
    <property type="entry name" value="HAMP"/>
    <property type="match status" value="2"/>
</dbReference>
<dbReference type="SUPFAM" id="SSF158472">
    <property type="entry name" value="HAMP domain-like"/>
    <property type="match status" value="1"/>
</dbReference>
<feature type="transmembrane region" description="Helical" evidence="2">
    <location>
        <begin position="6"/>
        <end position="26"/>
    </location>
</feature>
<gene>
    <name evidence="4" type="ORF">dnm_077150</name>
</gene>
<dbReference type="Gene3D" id="1.20.120.1530">
    <property type="match status" value="2"/>
</dbReference>
<keyword evidence="5" id="KW-1185">Reference proteome</keyword>
<dbReference type="InterPro" id="IPR036457">
    <property type="entry name" value="PPM-type-like_dom_sf"/>
</dbReference>
<proteinExistence type="predicted"/>
<dbReference type="EMBL" id="CP061800">
    <property type="protein sequence ID" value="QTA91643.1"/>
    <property type="molecule type" value="Genomic_DNA"/>
</dbReference>
<dbReference type="SUPFAM" id="SSF81606">
    <property type="entry name" value="PP2C-like"/>
    <property type="match status" value="1"/>
</dbReference>
<dbReference type="InterPro" id="IPR001932">
    <property type="entry name" value="PPM-type_phosphatase-like_dom"/>
</dbReference>
<dbReference type="AlphaFoldDB" id="A0A975BU25"/>
<evidence type="ECO:0000259" key="3">
    <source>
        <dbReference type="PROSITE" id="PS50885"/>
    </source>
</evidence>
<dbReference type="Proteomes" id="UP000663722">
    <property type="component" value="Chromosome"/>
</dbReference>
<feature type="domain" description="HAMP" evidence="3">
    <location>
        <begin position="305"/>
        <end position="355"/>
    </location>
</feature>
<dbReference type="GO" id="GO:0016020">
    <property type="term" value="C:membrane"/>
    <property type="evidence" value="ECO:0007669"/>
    <property type="project" value="InterPro"/>
</dbReference>
<dbReference type="Pfam" id="PF07228">
    <property type="entry name" value="SpoIIE"/>
    <property type="match status" value="1"/>
</dbReference>
<keyword evidence="2" id="KW-0812">Transmembrane</keyword>
<accession>A0A975BU25</accession>
<dbReference type="InterPro" id="IPR003660">
    <property type="entry name" value="HAMP_dom"/>
</dbReference>
<dbReference type="Pfam" id="PF18947">
    <property type="entry name" value="HAMP_2"/>
    <property type="match status" value="1"/>
</dbReference>
<protein>
    <submittedName>
        <fullName evidence="4">HAMP and PPM-type domains-containing protein</fullName>
    </submittedName>
</protein>
<sequence>MKNSIQFRIGAMLIILTTLILSGFGVHQYNTQQARETARLNDIALAVAEQLALNLNFPIWNYDDEQIEKVVETEMQEKNISAVIVKDHIETFLIRKTRNKQWQIINTSEPISLGNITRNKNIVRHDDKIGTVKVYITDRFVKKELRRAAWNIVFTVIVLDLSLLIVLNISFRIMLIRPVNRLLMTADAIAGGDFRPDIAVHRKDEIGRLANAFQNMKDIIRKVFKDTERLIRAIQDGKLDIRGNPQGYAGEWRELIIGINNIIDAFILPFNMTATYIEQVAKGEIPDRIVSETKGDFDKINDNLNTLIDTIKETVRTAEEIAAGNLEVDIRERSENDRFSHALNQMIQRLKQIMNEINGMTQGVGRGELNVRGHADAVEGGWREMITGMNHLIEALREAVSKSAALAQEMELARRIQTSLLPTLTDNIHPDLEIAAAMLPADQVGGDFYDFTFDRAAHLWFAIGDVSGHGLTPGLIMMMAQTVHTTITTNLDCDARNVVVRVNEILYKNVHERLNESHFMTFTALKYVGDGQFQHAGAHLSMIVFRHKTGACELIRTRGVYLNFKKDISKATKNAEFSLAPGDILVLYTDGLTEAENADGEMLDLDGFVNIVEKHACQNPEAMKDMIMADVIRWCDDKRADDMTLVIVKRKGSLYG</sequence>
<dbReference type="CDD" id="cd06225">
    <property type="entry name" value="HAMP"/>
    <property type="match status" value="2"/>
</dbReference>
<evidence type="ECO:0000256" key="2">
    <source>
        <dbReference type="SAM" id="Phobius"/>
    </source>
</evidence>
<keyword evidence="1" id="KW-0378">Hydrolase</keyword>
<dbReference type="GO" id="GO:0016791">
    <property type="term" value="F:phosphatase activity"/>
    <property type="evidence" value="ECO:0007669"/>
    <property type="project" value="TreeGrafter"/>
</dbReference>
<keyword evidence="2" id="KW-0472">Membrane</keyword>
<dbReference type="InterPro" id="IPR052016">
    <property type="entry name" value="Bact_Sigma-Reg"/>
</dbReference>
<dbReference type="GO" id="GO:0007165">
    <property type="term" value="P:signal transduction"/>
    <property type="evidence" value="ECO:0007669"/>
    <property type="project" value="InterPro"/>
</dbReference>
<dbReference type="RefSeq" id="WP_207679335.1">
    <property type="nucleotide sequence ID" value="NZ_CP061800.1"/>
</dbReference>
<feature type="transmembrane region" description="Helical" evidence="2">
    <location>
        <begin position="148"/>
        <end position="171"/>
    </location>
</feature>
<dbReference type="Pfam" id="PF00672">
    <property type="entry name" value="HAMP"/>
    <property type="match status" value="1"/>
</dbReference>
<dbReference type="PANTHER" id="PTHR43156:SF2">
    <property type="entry name" value="STAGE II SPORULATION PROTEIN E"/>
    <property type="match status" value="1"/>
</dbReference>
<evidence type="ECO:0000256" key="1">
    <source>
        <dbReference type="ARBA" id="ARBA00022801"/>
    </source>
</evidence>
<dbReference type="SMART" id="SM00331">
    <property type="entry name" value="PP2C_SIG"/>
    <property type="match status" value="1"/>
</dbReference>
<reference evidence="4" key="1">
    <citation type="journal article" date="2021" name="Microb. Physiol.">
        <title>Proteogenomic Insights into the Physiology of Marine, Sulfate-Reducing, Filamentous Desulfonema limicola and Desulfonema magnum.</title>
        <authorList>
            <person name="Schnaars V."/>
            <person name="Wohlbrand L."/>
            <person name="Scheve S."/>
            <person name="Hinrichs C."/>
            <person name="Reinhardt R."/>
            <person name="Rabus R."/>
        </authorList>
    </citation>
    <scope>NUCLEOTIDE SEQUENCE</scope>
    <source>
        <strain evidence="4">4be13</strain>
    </source>
</reference>